<sequence>MDKFRIEYRCRKQPNNQSELQGFEAQKVYVGRTYNGLYEVSPDWGSGARSALISGSVFREYFELLPNEKESSSEGAITEA</sequence>
<gene>
    <name evidence="1" type="ORF">FUAX_36220</name>
</gene>
<dbReference type="EMBL" id="AP025314">
    <property type="protein sequence ID" value="BDD11190.1"/>
    <property type="molecule type" value="Genomic_DNA"/>
</dbReference>
<name>A0AAU9DFA2_9BACT</name>
<protein>
    <submittedName>
        <fullName evidence="1">Uncharacterized protein</fullName>
    </submittedName>
</protein>
<accession>A0AAU9DFA2</accession>
<dbReference type="AlphaFoldDB" id="A0AAU9DFA2"/>
<proteinExistence type="predicted"/>
<keyword evidence="2" id="KW-1185">Reference proteome</keyword>
<evidence type="ECO:0000313" key="1">
    <source>
        <dbReference type="EMBL" id="BDD11190.1"/>
    </source>
</evidence>
<dbReference type="Proteomes" id="UP001348817">
    <property type="component" value="Chromosome"/>
</dbReference>
<dbReference type="KEGG" id="fax:FUAX_36220"/>
<evidence type="ECO:0000313" key="2">
    <source>
        <dbReference type="Proteomes" id="UP001348817"/>
    </source>
</evidence>
<organism evidence="1 2">
    <name type="scientific">Fulvitalea axinellae</name>
    <dbReference type="NCBI Taxonomy" id="1182444"/>
    <lineage>
        <taxon>Bacteria</taxon>
        <taxon>Pseudomonadati</taxon>
        <taxon>Bacteroidota</taxon>
        <taxon>Cytophagia</taxon>
        <taxon>Cytophagales</taxon>
        <taxon>Persicobacteraceae</taxon>
        <taxon>Fulvitalea</taxon>
    </lineage>
</organism>
<reference evidence="1 2" key="1">
    <citation type="submission" date="2021-12" db="EMBL/GenBank/DDBJ databases">
        <title>Genome sequencing of bacteria with rrn-lacking chromosome and rrn-plasmid.</title>
        <authorList>
            <person name="Anda M."/>
            <person name="Iwasaki W."/>
        </authorList>
    </citation>
    <scope>NUCLEOTIDE SEQUENCE [LARGE SCALE GENOMIC DNA]</scope>
    <source>
        <strain evidence="1 2">DSM 100852</strain>
    </source>
</reference>
<dbReference type="RefSeq" id="WP_338392703.1">
    <property type="nucleotide sequence ID" value="NZ_AP025314.1"/>
</dbReference>